<organism evidence="1 2">
    <name type="scientific">Popillia japonica</name>
    <name type="common">Japanese beetle</name>
    <dbReference type="NCBI Taxonomy" id="7064"/>
    <lineage>
        <taxon>Eukaryota</taxon>
        <taxon>Metazoa</taxon>
        <taxon>Ecdysozoa</taxon>
        <taxon>Arthropoda</taxon>
        <taxon>Hexapoda</taxon>
        <taxon>Insecta</taxon>
        <taxon>Pterygota</taxon>
        <taxon>Neoptera</taxon>
        <taxon>Endopterygota</taxon>
        <taxon>Coleoptera</taxon>
        <taxon>Polyphaga</taxon>
        <taxon>Scarabaeiformia</taxon>
        <taxon>Scarabaeidae</taxon>
        <taxon>Rutelinae</taxon>
        <taxon>Popillia</taxon>
    </lineage>
</organism>
<comment type="caution">
    <text evidence="1">The sequence shown here is derived from an EMBL/GenBank/DDBJ whole genome shotgun (WGS) entry which is preliminary data.</text>
</comment>
<reference evidence="1 2" key="1">
    <citation type="journal article" date="2024" name="BMC Genomics">
        <title>De novo assembly and annotation of Popillia japonica's genome with initial clues to its potential as an invasive pest.</title>
        <authorList>
            <person name="Cucini C."/>
            <person name="Boschi S."/>
            <person name="Funari R."/>
            <person name="Cardaioli E."/>
            <person name="Iannotti N."/>
            <person name="Marturano G."/>
            <person name="Paoli F."/>
            <person name="Bruttini M."/>
            <person name="Carapelli A."/>
            <person name="Frati F."/>
            <person name="Nardi F."/>
        </authorList>
    </citation>
    <scope>NUCLEOTIDE SEQUENCE [LARGE SCALE GENOMIC DNA]</scope>
    <source>
        <strain evidence="1">DMR45628</strain>
    </source>
</reference>
<sequence length="80" mass="9757">MMREENKQRFEPIDGKIFEMDHRLDRHENEIKVVKTKIDMEKRNMEERMNTLDGKIAVSEPKREIQECRVVRVEKKERDG</sequence>
<dbReference type="EMBL" id="JASPKY010000354">
    <property type="protein sequence ID" value="KAK9704256.1"/>
    <property type="molecule type" value="Genomic_DNA"/>
</dbReference>
<proteinExistence type="predicted"/>
<keyword evidence="2" id="KW-1185">Reference proteome</keyword>
<accession>A0AAW1JKC2</accession>
<dbReference type="Proteomes" id="UP001458880">
    <property type="component" value="Unassembled WGS sequence"/>
</dbReference>
<evidence type="ECO:0000313" key="2">
    <source>
        <dbReference type="Proteomes" id="UP001458880"/>
    </source>
</evidence>
<protein>
    <submittedName>
        <fullName evidence="1">Uncharacterized protein</fullName>
    </submittedName>
</protein>
<gene>
    <name evidence="1" type="ORF">QE152_g28417</name>
</gene>
<name>A0AAW1JKC2_POPJA</name>
<dbReference type="AlphaFoldDB" id="A0AAW1JKC2"/>
<evidence type="ECO:0000313" key="1">
    <source>
        <dbReference type="EMBL" id="KAK9704256.1"/>
    </source>
</evidence>